<feature type="compositionally biased region" description="Basic and acidic residues" evidence="1">
    <location>
        <begin position="1"/>
        <end position="44"/>
    </location>
</feature>
<dbReference type="Proteomes" id="UP000037696">
    <property type="component" value="Unassembled WGS sequence"/>
</dbReference>
<protein>
    <submittedName>
        <fullName evidence="2">Uncharacterized protein</fullName>
    </submittedName>
</protein>
<sequence length="71" mass="8143">MGDDHPVFRSEPEDHPVSRSEPGDHPVSRSEPRRRAKTTPREYHLVSPVGHELSSVVEYYKRPLLSVPSRI</sequence>
<accession>A0A0M9WIB0</accession>
<organism evidence="2 3">
    <name type="scientific">Penicillium nordicum</name>
    <dbReference type="NCBI Taxonomy" id="229535"/>
    <lineage>
        <taxon>Eukaryota</taxon>
        <taxon>Fungi</taxon>
        <taxon>Dikarya</taxon>
        <taxon>Ascomycota</taxon>
        <taxon>Pezizomycotina</taxon>
        <taxon>Eurotiomycetes</taxon>
        <taxon>Eurotiomycetidae</taxon>
        <taxon>Eurotiales</taxon>
        <taxon>Aspergillaceae</taxon>
        <taxon>Penicillium</taxon>
    </lineage>
</organism>
<comment type="caution">
    <text evidence="2">The sequence shown here is derived from an EMBL/GenBank/DDBJ whole genome shotgun (WGS) entry which is preliminary data.</text>
</comment>
<proteinExistence type="predicted"/>
<evidence type="ECO:0000313" key="2">
    <source>
        <dbReference type="EMBL" id="KOS45869.1"/>
    </source>
</evidence>
<evidence type="ECO:0000256" key="1">
    <source>
        <dbReference type="SAM" id="MobiDB-lite"/>
    </source>
</evidence>
<gene>
    <name evidence="2" type="ORF">ACN38_g3163</name>
</gene>
<feature type="region of interest" description="Disordered" evidence="1">
    <location>
        <begin position="1"/>
        <end position="46"/>
    </location>
</feature>
<reference evidence="2 3" key="1">
    <citation type="submission" date="2015-08" db="EMBL/GenBank/DDBJ databases">
        <title>Genome sequencing of Penicillium nordicum.</title>
        <authorList>
            <person name="Nguyen H.D."/>
            <person name="Seifert K.A."/>
        </authorList>
    </citation>
    <scope>NUCLEOTIDE SEQUENCE [LARGE SCALE GENOMIC DNA]</scope>
    <source>
        <strain evidence="2 3">DAOMC 185683</strain>
    </source>
</reference>
<evidence type="ECO:0000313" key="3">
    <source>
        <dbReference type="Proteomes" id="UP000037696"/>
    </source>
</evidence>
<keyword evidence="3" id="KW-1185">Reference proteome</keyword>
<dbReference type="EMBL" id="LHQQ01000037">
    <property type="protein sequence ID" value="KOS45869.1"/>
    <property type="molecule type" value="Genomic_DNA"/>
</dbReference>
<dbReference type="AlphaFoldDB" id="A0A0M9WIB0"/>
<name>A0A0M9WIB0_9EURO</name>